<reference evidence="6 7" key="1">
    <citation type="submission" date="2020-04" db="EMBL/GenBank/DDBJ databases">
        <authorList>
            <person name="De Canck E."/>
        </authorList>
    </citation>
    <scope>NUCLEOTIDE SEQUENCE [LARGE SCALE GENOMIC DNA]</scope>
    <source>
        <strain evidence="6 7">LMG 28138</strain>
    </source>
</reference>
<dbReference type="GO" id="GO:0009244">
    <property type="term" value="P:lipopolysaccharide core region biosynthetic process"/>
    <property type="evidence" value="ECO:0007669"/>
    <property type="project" value="TreeGrafter"/>
</dbReference>
<dbReference type="PANTHER" id="PTHR30160">
    <property type="entry name" value="TETRAACYLDISACCHARIDE 4'-KINASE-RELATED"/>
    <property type="match status" value="1"/>
</dbReference>
<sequence length="343" mass="37878">MSLRRALVIAPNWIGDALMAQPLFTLLKRLNPRLTIDALAPAWVAPVLERMPEISAVHSSTLAHGKLQLLNRWQLAGDLREERYDAAYVLPNSLKSALIPWMAGVRLRIGYTGEFRHGLLNVRHANPRKDARPPMVRHYAALAYAPGASLPDDLPLPRIESDLNEGVRVSNRFTLDNRVPLVVFCPGAEFGPAKRWPAEQFGALAQLVRHAFPYAQIVALGSPKDSPIAAAIAEHAPFVRNLCGQTSLSDACALIGRASAVVSNDSGLMHVAAALRRPLVALYGSSDPRHTPPLSESAKVQWLHLECSPCFQRECPLGHFKCMRDLSPEQVFEQLREMLVARR</sequence>
<evidence type="ECO:0000256" key="1">
    <source>
        <dbReference type="ARBA" id="ARBA00022676"/>
    </source>
</evidence>
<dbReference type="CDD" id="cd03789">
    <property type="entry name" value="GT9_LPS_heptosyltransferase"/>
    <property type="match status" value="1"/>
</dbReference>
<dbReference type="Pfam" id="PF01075">
    <property type="entry name" value="Glyco_transf_9"/>
    <property type="match status" value="1"/>
</dbReference>
<dbReference type="NCBIfam" id="TIGR02195">
    <property type="entry name" value="heptsyl_trn_II"/>
    <property type="match status" value="1"/>
</dbReference>
<dbReference type="GO" id="GO:0005829">
    <property type="term" value="C:cytosol"/>
    <property type="evidence" value="ECO:0007669"/>
    <property type="project" value="TreeGrafter"/>
</dbReference>
<keyword evidence="2 6" id="KW-0808">Transferase</keyword>
<dbReference type="EMBL" id="CADIKM010000003">
    <property type="protein sequence ID" value="CAB3780315.1"/>
    <property type="molecule type" value="Genomic_DNA"/>
</dbReference>
<dbReference type="FunFam" id="3.40.50.2000:FF:000023">
    <property type="entry name" value="ADP-heptose--LPS heptosyltransferase II"/>
    <property type="match status" value="1"/>
</dbReference>
<dbReference type="InterPro" id="IPR051199">
    <property type="entry name" value="LPS_LOS_Heptosyltrfase"/>
</dbReference>
<dbReference type="EC" id="2.4.99.24" evidence="4"/>
<dbReference type="Proteomes" id="UP000494115">
    <property type="component" value="Unassembled WGS sequence"/>
</dbReference>
<evidence type="ECO:0000313" key="6">
    <source>
        <dbReference type="EMBL" id="CAB3780315.1"/>
    </source>
</evidence>
<gene>
    <name evidence="6" type="primary">rfaF_1</name>
    <name evidence="6" type="ORF">LMG28138_01012</name>
</gene>
<evidence type="ECO:0000256" key="2">
    <source>
        <dbReference type="ARBA" id="ARBA00022679"/>
    </source>
</evidence>
<organism evidence="6 7">
    <name type="scientific">Pararobbsia alpina</name>
    <dbReference type="NCBI Taxonomy" id="621374"/>
    <lineage>
        <taxon>Bacteria</taxon>
        <taxon>Pseudomonadati</taxon>
        <taxon>Pseudomonadota</taxon>
        <taxon>Betaproteobacteria</taxon>
        <taxon>Burkholderiales</taxon>
        <taxon>Burkholderiaceae</taxon>
        <taxon>Pararobbsia</taxon>
    </lineage>
</organism>
<comment type="catalytic activity">
    <reaction evidence="5">
        <text>an L-alpha-D-Hep-(1-&gt;5)-[alpha-Kdo-(2-&gt;4)]-alpha-Kdo-(2-&gt;6)-lipid A + ADP-L-glycero-beta-D-manno-heptose = an L-alpha-D-Hep-(1-&gt;3)-L-alpha-D-Hep-(1-&gt;5)-[alpha-Kdo-(2-&gt;4)]-alpha-Kdo-(2-&gt;6)-lipid A + ADP + H(+)</text>
        <dbReference type="Rhea" id="RHEA:74071"/>
        <dbReference type="ChEBI" id="CHEBI:15378"/>
        <dbReference type="ChEBI" id="CHEBI:61506"/>
        <dbReference type="ChEBI" id="CHEBI:193068"/>
        <dbReference type="ChEBI" id="CHEBI:193069"/>
        <dbReference type="ChEBI" id="CHEBI:456216"/>
        <dbReference type="EC" id="2.4.99.24"/>
    </reaction>
</comment>
<evidence type="ECO:0000256" key="4">
    <source>
        <dbReference type="ARBA" id="ARBA00044042"/>
    </source>
</evidence>
<dbReference type="Gene3D" id="3.40.50.2000">
    <property type="entry name" value="Glycogen Phosphorylase B"/>
    <property type="match status" value="2"/>
</dbReference>
<dbReference type="AlphaFoldDB" id="A0A6S7CHL9"/>
<evidence type="ECO:0000256" key="3">
    <source>
        <dbReference type="ARBA" id="ARBA00043995"/>
    </source>
</evidence>
<protein>
    <recommendedName>
        <fullName evidence="4">lipopolysaccharide heptosyltransferase II</fullName>
        <ecNumber evidence="4">2.4.99.24</ecNumber>
    </recommendedName>
</protein>
<dbReference type="InterPro" id="IPR011910">
    <property type="entry name" value="RfaF"/>
</dbReference>
<evidence type="ECO:0000256" key="5">
    <source>
        <dbReference type="ARBA" id="ARBA00047503"/>
    </source>
</evidence>
<keyword evidence="1" id="KW-0328">Glycosyltransferase</keyword>
<evidence type="ECO:0000313" key="7">
    <source>
        <dbReference type="Proteomes" id="UP000494115"/>
    </source>
</evidence>
<dbReference type="SUPFAM" id="SSF53756">
    <property type="entry name" value="UDP-Glycosyltransferase/glycogen phosphorylase"/>
    <property type="match status" value="1"/>
</dbReference>
<dbReference type="GO" id="GO:0008713">
    <property type="term" value="F:ADP-heptose-lipopolysaccharide heptosyltransferase activity"/>
    <property type="evidence" value="ECO:0007669"/>
    <property type="project" value="UniProtKB-EC"/>
</dbReference>
<accession>A0A6S7CHL9</accession>
<name>A0A6S7CHL9_9BURK</name>
<comment type="similarity">
    <text evidence="3">Belongs to the glycosyltransferase 9 family.</text>
</comment>
<dbReference type="PANTHER" id="PTHR30160:SF7">
    <property type="entry name" value="ADP-HEPTOSE--LPS HEPTOSYLTRANSFERASE 2"/>
    <property type="match status" value="1"/>
</dbReference>
<keyword evidence="7" id="KW-1185">Reference proteome</keyword>
<proteinExistence type="inferred from homology"/>
<dbReference type="InterPro" id="IPR002201">
    <property type="entry name" value="Glyco_trans_9"/>
</dbReference>